<proteinExistence type="predicted"/>
<accession>A0A4Y2J015</accession>
<comment type="caution">
    <text evidence="2">The sequence shown here is derived from an EMBL/GenBank/DDBJ whole genome shotgun (WGS) entry which is preliminary data.</text>
</comment>
<sequence length="196" mass="21939">MLLHDIKGLEEFESDELYKQFTADDFDVKAITSSAVQCAAVAEHLAKLSAGISILDKALHHQVSSHYEDLLSQATEIETFEEVLVGVHQQIGNLLSSAEKLKGKVVQPYETIATLTRKLHRLHVVCDLLRKIIRVVRVCRRLKNHMSKEPPELSKAANCLSELEEMDSLAGLTVIEAELRYIKHVKSVIQNESKGS</sequence>
<dbReference type="PANTHER" id="PTHR13228">
    <property type="entry name" value="CONSERVED OLIGOMERIC GOLGI COMPLEX COMPONENT 5"/>
    <property type="match status" value="1"/>
</dbReference>
<dbReference type="OrthoDB" id="18786at2759"/>
<organism evidence="2 3">
    <name type="scientific">Araneus ventricosus</name>
    <name type="common">Orbweaver spider</name>
    <name type="synonym">Epeira ventricosa</name>
    <dbReference type="NCBI Taxonomy" id="182803"/>
    <lineage>
        <taxon>Eukaryota</taxon>
        <taxon>Metazoa</taxon>
        <taxon>Ecdysozoa</taxon>
        <taxon>Arthropoda</taxon>
        <taxon>Chelicerata</taxon>
        <taxon>Arachnida</taxon>
        <taxon>Araneae</taxon>
        <taxon>Araneomorphae</taxon>
        <taxon>Entelegynae</taxon>
        <taxon>Araneoidea</taxon>
        <taxon>Araneidae</taxon>
        <taxon>Araneus</taxon>
    </lineage>
</organism>
<dbReference type="Pfam" id="PF10392">
    <property type="entry name" value="COG5_N"/>
    <property type="match status" value="1"/>
</dbReference>
<dbReference type="AlphaFoldDB" id="A0A4Y2J015"/>
<dbReference type="InterPro" id="IPR049176">
    <property type="entry name" value="COG5_N"/>
</dbReference>
<feature type="domain" description="Conserved oligomeric Golgi complex subunit 5 N-terminal" evidence="1">
    <location>
        <begin position="20"/>
        <end position="142"/>
    </location>
</feature>
<keyword evidence="3" id="KW-1185">Reference proteome</keyword>
<name>A0A4Y2J015_ARAVE</name>
<dbReference type="GO" id="GO:0006891">
    <property type="term" value="P:intra-Golgi vesicle-mediated transport"/>
    <property type="evidence" value="ECO:0007669"/>
    <property type="project" value="InterPro"/>
</dbReference>
<evidence type="ECO:0000313" key="3">
    <source>
        <dbReference type="Proteomes" id="UP000499080"/>
    </source>
</evidence>
<reference evidence="2 3" key="1">
    <citation type="journal article" date="2019" name="Sci. Rep.">
        <title>Orb-weaving spider Araneus ventricosus genome elucidates the spidroin gene catalogue.</title>
        <authorList>
            <person name="Kono N."/>
            <person name="Nakamura H."/>
            <person name="Ohtoshi R."/>
            <person name="Moran D.A.P."/>
            <person name="Shinohara A."/>
            <person name="Yoshida Y."/>
            <person name="Fujiwara M."/>
            <person name="Mori M."/>
            <person name="Tomita M."/>
            <person name="Arakawa K."/>
        </authorList>
    </citation>
    <scope>NUCLEOTIDE SEQUENCE [LARGE SCALE GENOMIC DNA]</scope>
</reference>
<protein>
    <submittedName>
        <fullName evidence="2">Conserved oligomeric Golgi complex subunit 5</fullName>
    </submittedName>
</protein>
<dbReference type="InterPro" id="IPR019465">
    <property type="entry name" value="Cog5"/>
</dbReference>
<evidence type="ECO:0000259" key="1">
    <source>
        <dbReference type="Pfam" id="PF10392"/>
    </source>
</evidence>
<evidence type="ECO:0000313" key="2">
    <source>
        <dbReference type="EMBL" id="GBM83275.1"/>
    </source>
</evidence>
<dbReference type="Proteomes" id="UP000499080">
    <property type="component" value="Unassembled WGS sequence"/>
</dbReference>
<dbReference type="PANTHER" id="PTHR13228:SF3">
    <property type="entry name" value="CONSERVED OLIGOMERIC GOLGI COMPLEX SUBUNIT 5"/>
    <property type="match status" value="1"/>
</dbReference>
<dbReference type="GO" id="GO:0017119">
    <property type="term" value="C:Golgi transport complex"/>
    <property type="evidence" value="ECO:0007669"/>
    <property type="project" value="InterPro"/>
</dbReference>
<gene>
    <name evidence="2" type="primary">Cog5</name>
    <name evidence="2" type="ORF">AVEN_149775_1</name>
</gene>
<dbReference type="EMBL" id="BGPR01003067">
    <property type="protein sequence ID" value="GBM83275.1"/>
    <property type="molecule type" value="Genomic_DNA"/>
</dbReference>